<evidence type="ECO:0000256" key="8">
    <source>
        <dbReference type="ARBA" id="ARBA00023320"/>
    </source>
</evidence>
<name>A0A1L8DQH2_9DIPT</name>
<keyword evidence="4" id="KW-0372">Hormone</keyword>
<evidence type="ECO:0000256" key="7">
    <source>
        <dbReference type="ARBA" id="ARBA00023283"/>
    </source>
</evidence>
<dbReference type="GO" id="GO:0005576">
    <property type="term" value="C:extracellular region"/>
    <property type="evidence" value="ECO:0007669"/>
    <property type="project" value="UniProtKB-SubCell"/>
</dbReference>
<keyword evidence="8" id="KW-0527">Neuropeptide</keyword>
<dbReference type="GO" id="GO:0007218">
    <property type="term" value="P:neuropeptide signaling pathway"/>
    <property type="evidence" value="ECO:0007669"/>
    <property type="project" value="UniProtKB-KW"/>
</dbReference>
<protein>
    <submittedName>
        <fullName evidence="10">Putative adipokinetic hormone 2 preprohormone</fullName>
    </submittedName>
</protein>
<proteinExistence type="inferred from homology"/>
<evidence type="ECO:0000256" key="4">
    <source>
        <dbReference type="ARBA" id="ARBA00022702"/>
    </source>
</evidence>
<keyword evidence="6" id="KW-0027">Amidation</keyword>
<reference evidence="10" key="1">
    <citation type="submission" date="2016-12" db="EMBL/GenBank/DDBJ databases">
        <title>An insight into the sialome and mialome of the sand fly, Nyssomyia neivai.</title>
        <authorList>
            <person name="Sebastian V."/>
            <person name="Goulart T.M."/>
            <person name="Oliveira W."/>
            <person name="Calvo E."/>
            <person name="Oliveira L.F."/>
            <person name="Pinto M.C."/>
            <person name="Rosselino A.M."/>
            <person name="Ribeiro J.M."/>
        </authorList>
    </citation>
    <scope>NUCLEOTIDE SEQUENCE</scope>
</reference>
<accession>A0A1L8DQH2</accession>
<dbReference type="PROSITE" id="PS00256">
    <property type="entry name" value="AKH"/>
    <property type="match status" value="1"/>
</dbReference>
<keyword evidence="3" id="KW-0964">Secreted</keyword>
<keyword evidence="5 9" id="KW-0732">Signal</keyword>
<feature type="signal peptide" evidence="9">
    <location>
        <begin position="1"/>
        <end position="31"/>
    </location>
</feature>
<dbReference type="Pfam" id="PF06377">
    <property type="entry name" value="Adipokin_hormo"/>
    <property type="match status" value="1"/>
</dbReference>
<feature type="chain" id="PRO_5012001666" evidence="9">
    <location>
        <begin position="32"/>
        <end position="99"/>
    </location>
</feature>
<organism evidence="10">
    <name type="scientific">Nyssomyia neivai</name>
    <dbReference type="NCBI Taxonomy" id="330878"/>
    <lineage>
        <taxon>Eukaryota</taxon>
        <taxon>Metazoa</taxon>
        <taxon>Ecdysozoa</taxon>
        <taxon>Arthropoda</taxon>
        <taxon>Hexapoda</taxon>
        <taxon>Insecta</taxon>
        <taxon>Pterygota</taxon>
        <taxon>Neoptera</taxon>
        <taxon>Endopterygota</taxon>
        <taxon>Diptera</taxon>
        <taxon>Nematocera</taxon>
        <taxon>Psychodoidea</taxon>
        <taxon>Psychodidae</taxon>
        <taxon>Nyssomyia</taxon>
    </lineage>
</organism>
<dbReference type="InterPro" id="IPR010475">
    <property type="entry name" value="AKH/RPCH_hormone"/>
</dbReference>
<evidence type="ECO:0000313" key="10">
    <source>
        <dbReference type="EMBL" id="JAV08605.1"/>
    </source>
</evidence>
<evidence type="ECO:0000256" key="5">
    <source>
        <dbReference type="ARBA" id="ARBA00022729"/>
    </source>
</evidence>
<comment type="similarity">
    <text evidence="2">Belongs to the AKH/HRTH/RPCH family.</text>
</comment>
<evidence type="ECO:0000256" key="9">
    <source>
        <dbReference type="SAM" id="SignalP"/>
    </source>
</evidence>
<dbReference type="AlphaFoldDB" id="A0A1L8DQH2"/>
<sequence>MVHQKSSILALNVCLVLVMLVALGSVSSVCAQVTFSRDWNAGKRGFESVPSDCGATVRTIVSLCGAIAKNAHLLSICEMKSILHGLHDDDTPSSILLHK</sequence>
<comment type="subcellular location">
    <subcellularLocation>
        <location evidence="1">Secreted</location>
    </subcellularLocation>
</comment>
<evidence type="ECO:0000256" key="2">
    <source>
        <dbReference type="ARBA" id="ARBA00006145"/>
    </source>
</evidence>
<dbReference type="EMBL" id="GFDF01005479">
    <property type="protein sequence ID" value="JAV08605.1"/>
    <property type="molecule type" value="Transcribed_RNA"/>
</dbReference>
<dbReference type="GO" id="GO:0005179">
    <property type="term" value="F:hormone activity"/>
    <property type="evidence" value="ECO:0007669"/>
    <property type="project" value="UniProtKB-KW"/>
</dbReference>
<keyword evidence="7" id="KW-0873">Pyrrolidone carboxylic acid</keyword>
<evidence type="ECO:0000256" key="6">
    <source>
        <dbReference type="ARBA" id="ARBA00022815"/>
    </source>
</evidence>
<dbReference type="InterPro" id="IPR002047">
    <property type="entry name" value="Adipokinetic_hormone_CS"/>
</dbReference>
<evidence type="ECO:0000256" key="3">
    <source>
        <dbReference type="ARBA" id="ARBA00022525"/>
    </source>
</evidence>
<evidence type="ECO:0000256" key="1">
    <source>
        <dbReference type="ARBA" id="ARBA00004613"/>
    </source>
</evidence>